<keyword evidence="1" id="KW-0808">Transferase</keyword>
<gene>
    <name evidence="1" type="ORF">IQ247_10485</name>
</gene>
<sequence>MFTYFAYNLRIHSEILFPELITFDCESNRTEKLPEVILEQREINHAEIENADGGNRFVGHLEINKSQFCRFLVEFGRKIVIEPTPGIAQDIIRPGILGPIFSVLLRQRGLLTIHASCVAIDGEAVAFIGHSGWGKSTLANAFYNQGYPLLTDDVMAIQVNEQSETHPITFPAYPCVKLLPDAAASLGYDFDQLAVINSDLLKRHNTLAERFVQKPLPIKRIYALEKIAAPYHQVEPLSCQNALVELVRHSRVTNLLTTPEFVSAHLHQCTQLLKKVPVYRLKRYKGLTALPDLVKLIEDDVAKNNRVISYT</sequence>
<dbReference type="GO" id="GO:0016301">
    <property type="term" value="F:kinase activity"/>
    <property type="evidence" value="ECO:0007669"/>
    <property type="project" value="UniProtKB-KW"/>
</dbReference>
<comment type="caution">
    <text evidence="1">The sequence shown here is derived from an EMBL/GenBank/DDBJ whole genome shotgun (WGS) entry which is preliminary data.</text>
</comment>
<dbReference type="EMBL" id="JADEWL010000025">
    <property type="protein sequence ID" value="MBE9213095.1"/>
    <property type="molecule type" value="Genomic_DNA"/>
</dbReference>
<evidence type="ECO:0000313" key="1">
    <source>
        <dbReference type="EMBL" id="MBE9213095.1"/>
    </source>
</evidence>
<dbReference type="AlphaFoldDB" id="A0A8J7F464"/>
<proteinExistence type="predicted"/>
<dbReference type="InterPro" id="IPR027417">
    <property type="entry name" value="P-loop_NTPase"/>
</dbReference>
<keyword evidence="1" id="KW-0418">Kinase</keyword>
<organism evidence="1 2">
    <name type="scientific">Plectonema cf. radiosum LEGE 06105</name>
    <dbReference type="NCBI Taxonomy" id="945769"/>
    <lineage>
        <taxon>Bacteria</taxon>
        <taxon>Bacillati</taxon>
        <taxon>Cyanobacteriota</taxon>
        <taxon>Cyanophyceae</taxon>
        <taxon>Oscillatoriophycideae</taxon>
        <taxon>Oscillatoriales</taxon>
        <taxon>Microcoleaceae</taxon>
        <taxon>Plectonema</taxon>
    </lineage>
</organism>
<accession>A0A8J7F464</accession>
<dbReference type="RefSeq" id="WP_193919661.1">
    <property type="nucleotide sequence ID" value="NZ_JADEWL010000025.1"/>
</dbReference>
<name>A0A8J7F464_9CYAN</name>
<reference evidence="1" key="1">
    <citation type="submission" date="2020-10" db="EMBL/GenBank/DDBJ databases">
        <authorList>
            <person name="Castelo-Branco R."/>
            <person name="Eusebio N."/>
            <person name="Adriana R."/>
            <person name="Vieira A."/>
            <person name="Brugerolle De Fraissinette N."/>
            <person name="Rezende De Castro R."/>
            <person name="Schneider M.P."/>
            <person name="Vasconcelos V."/>
            <person name="Leao P.N."/>
        </authorList>
    </citation>
    <scope>NUCLEOTIDE SEQUENCE</scope>
    <source>
        <strain evidence="1">LEGE 06105</strain>
    </source>
</reference>
<keyword evidence="2" id="KW-1185">Reference proteome</keyword>
<protein>
    <submittedName>
        <fullName evidence="1">Serine kinase</fullName>
    </submittedName>
</protein>
<evidence type="ECO:0000313" key="2">
    <source>
        <dbReference type="Proteomes" id="UP000620559"/>
    </source>
</evidence>
<dbReference type="Gene3D" id="3.40.50.300">
    <property type="entry name" value="P-loop containing nucleotide triphosphate hydrolases"/>
    <property type="match status" value="1"/>
</dbReference>
<dbReference type="SUPFAM" id="SSF53795">
    <property type="entry name" value="PEP carboxykinase-like"/>
    <property type="match status" value="1"/>
</dbReference>
<dbReference type="Proteomes" id="UP000620559">
    <property type="component" value="Unassembled WGS sequence"/>
</dbReference>